<dbReference type="InterPro" id="IPR011576">
    <property type="entry name" value="Pyridox_Oxase_N"/>
</dbReference>
<dbReference type="SUPFAM" id="SSF50475">
    <property type="entry name" value="FMN-binding split barrel"/>
    <property type="match status" value="1"/>
</dbReference>
<dbReference type="Gene3D" id="2.30.110.10">
    <property type="entry name" value="Electron Transport, Fmn-binding Protein, Chain A"/>
    <property type="match status" value="1"/>
</dbReference>
<accession>A0ABT5DJM5</accession>
<proteinExistence type="predicted"/>
<dbReference type="InterPro" id="IPR012349">
    <property type="entry name" value="Split_barrel_FMN-bd"/>
</dbReference>
<reference evidence="2 3" key="1">
    <citation type="submission" date="2022-11" db="EMBL/GenBank/DDBJ databases">
        <title>Minimal conservation of predation-associated metabolite biosynthetic gene clusters underscores biosynthetic potential of Myxococcota including descriptions for ten novel species: Archangium lansinium sp. nov., Myxococcus landrumus sp. nov., Nannocystis bai.</title>
        <authorList>
            <person name="Ahearne A."/>
            <person name="Stevens C."/>
            <person name="Dowd S."/>
        </authorList>
    </citation>
    <scope>NUCLEOTIDE SEQUENCE [LARGE SCALE GENOMIC DNA]</scope>
    <source>
        <strain evidence="2 3">NCWAL01</strain>
    </source>
</reference>
<gene>
    <name evidence="2" type="ORF">POL68_32655</name>
</gene>
<evidence type="ECO:0000313" key="2">
    <source>
        <dbReference type="EMBL" id="MDC0713259.1"/>
    </source>
</evidence>
<organism evidence="2 3">
    <name type="scientific">Stigmatella ashevillensis</name>
    <dbReference type="NCBI Taxonomy" id="2995309"/>
    <lineage>
        <taxon>Bacteria</taxon>
        <taxon>Pseudomonadati</taxon>
        <taxon>Myxococcota</taxon>
        <taxon>Myxococcia</taxon>
        <taxon>Myxococcales</taxon>
        <taxon>Cystobacterineae</taxon>
        <taxon>Archangiaceae</taxon>
        <taxon>Stigmatella</taxon>
    </lineage>
</organism>
<keyword evidence="3" id="KW-1185">Reference proteome</keyword>
<name>A0ABT5DJM5_9BACT</name>
<protein>
    <submittedName>
        <fullName evidence="2">Pyridoxamine 5'-phosphate oxidase family protein</fullName>
    </submittedName>
</protein>
<dbReference type="Proteomes" id="UP001221838">
    <property type="component" value="Unassembled WGS sequence"/>
</dbReference>
<evidence type="ECO:0000313" key="3">
    <source>
        <dbReference type="Proteomes" id="UP001221838"/>
    </source>
</evidence>
<dbReference type="PANTHER" id="PTHR42815:SF2">
    <property type="entry name" value="FAD-BINDING, PUTATIVE (AFU_ORTHOLOGUE AFUA_6G07600)-RELATED"/>
    <property type="match status" value="1"/>
</dbReference>
<feature type="domain" description="Pyridoxamine 5'-phosphate oxidase N-terminal" evidence="1">
    <location>
        <begin position="161"/>
        <end position="259"/>
    </location>
</feature>
<dbReference type="PANTHER" id="PTHR42815">
    <property type="entry name" value="FAD-BINDING, PUTATIVE (AFU_ORTHOLOGUE AFUA_6G07600)-RELATED"/>
    <property type="match status" value="1"/>
</dbReference>
<evidence type="ECO:0000259" key="1">
    <source>
        <dbReference type="Pfam" id="PF01243"/>
    </source>
</evidence>
<sequence>MDATHTAKGGSIKTLEELEAIIGKAPPMLDLKVINHLDAGALRWIAASPLLFACFGSGTTLGVTLGGGPPGFAGGDARTLRLPAAMLDDPSLAQVGRGFGALFLLPGTGETLRVNGIVSAQHSGDIRITVHECYGHCAKALLRSEFWKALPDRTVPSNPSAFIDATRFMALATIDSQGHADVSPKGDLAGTLVRLDHHKVRFADRPGNRRVDSFRNILAQPHVAAALLIPGSTHVAYISGTARITSDEAVRSQFAVQDKVPALVTAMEDAAIQLHESPALARADLWPVKPSTHGIQATKLFIEHLKLNKENSLGARLASAALSVPGASGLLKKSLEKDYKDNLY</sequence>
<dbReference type="EMBL" id="JAQNDM010000002">
    <property type="protein sequence ID" value="MDC0713259.1"/>
    <property type="molecule type" value="Genomic_DNA"/>
</dbReference>
<dbReference type="Pfam" id="PF01243">
    <property type="entry name" value="PNPOx_N"/>
    <property type="match status" value="1"/>
</dbReference>
<comment type="caution">
    <text evidence="2">The sequence shown here is derived from an EMBL/GenBank/DDBJ whole genome shotgun (WGS) entry which is preliminary data.</text>
</comment>
<dbReference type="RefSeq" id="WP_272143466.1">
    <property type="nucleotide sequence ID" value="NZ_JAQNDM010000002.1"/>
</dbReference>